<dbReference type="PANTHER" id="PTHR30128:SF19">
    <property type="entry name" value="PHOTOSYSTEM I P700 CHLOROPHYLL A APOPROTEIN A1-RELATED"/>
    <property type="match status" value="1"/>
</dbReference>
<dbReference type="EMBL" id="JBJUIK010000016">
    <property type="protein sequence ID" value="KAL3500261.1"/>
    <property type="molecule type" value="Genomic_DNA"/>
</dbReference>
<organism evidence="1 2">
    <name type="scientific">Cinchona calisaya</name>
    <dbReference type="NCBI Taxonomy" id="153742"/>
    <lineage>
        <taxon>Eukaryota</taxon>
        <taxon>Viridiplantae</taxon>
        <taxon>Streptophyta</taxon>
        <taxon>Embryophyta</taxon>
        <taxon>Tracheophyta</taxon>
        <taxon>Spermatophyta</taxon>
        <taxon>Magnoliopsida</taxon>
        <taxon>eudicotyledons</taxon>
        <taxon>Gunneridae</taxon>
        <taxon>Pentapetalae</taxon>
        <taxon>asterids</taxon>
        <taxon>lamiids</taxon>
        <taxon>Gentianales</taxon>
        <taxon>Rubiaceae</taxon>
        <taxon>Cinchonoideae</taxon>
        <taxon>Cinchoneae</taxon>
        <taxon>Cinchona</taxon>
    </lineage>
</organism>
<dbReference type="PRINTS" id="PR00257">
    <property type="entry name" value="PHOTSYSPSAAB"/>
</dbReference>
<comment type="caution">
    <text evidence="1">The sequence shown here is derived from an EMBL/GenBank/DDBJ whole genome shotgun (WGS) entry which is preliminary data.</text>
</comment>
<dbReference type="AlphaFoldDB" id="A0ABD2Y0J3"/>
<gene>
    <name evidence="1" type="ORF">ACH5RR_039354</name>
</gene>
<dbReference type="PANTHER" id="PTHR30128">
    <property type="entry name" value="OUTER MEMBRANE PROTEIN, OMPA-RELATED"/>
    <property type="match status" value="1"/>
</dbReference>
<protein>
    <submittedName>
        <fullName evidence="1">Uncharacterized protein</fullName>
    </submittedName>
</protein>
<sequence>MGMSYERADEFHDGNGFRVWVRKIELLISGLFLYQGLLECPCTVSQSMWSKCLVFNILNRCEWKGRVPIQALSDLFEDPLFDGSGVSLLERRTRSFFMRVLLLLDLEDEPLFPPLGNDWEKTSAASKELKVAKSRRLIFLIRAQVIHQSDETLKVAFQVSVAVRSVNRESFLVTRLGDIRGENADMSNEKSCEKHDRLLVEGHMYRTKWGIGHGLKGLFEAHKAHHMYSMPPYPYLATDYGTQLSLFTHHMWIGRFLIVGAAAHAAIFMVRDYDPTQYNDLLDRVRRHRDAIISYLNWTSWQGNCESWVQDPLHVRPIAHAIWDPHFGQPAVEAFTRWGALGLLNIAYFGVY</sequence>
<reference evidence="1 2" key="1">
    <citation type="submission" date="2024-11" db="EMBL/GenBank/DDBJ databases">
        <title>A near-complete genome assembly of Cinchona calisaya.</title>
        <authorList>
            <person name="Lian D.C."/>
            <person name="Zhao X.W."/>
            <person name="Wei L."/>
        </authorList>
    </citation>
    <scope>NUCLEOTIDE SEQUENCE [LARGE SCALE GENOMIC DNA]</scope>
    <source>
        <tissue evidence="1">Nenye</tissue>
    </source>
</reference>
<dbReference type="Pfam" id="PF00223">
    <property type="entry name" value="PsaA_PsaB"/>
    <property type="match status" value="1"/>
</dbReference>
<dbReference type="Gene3D" id="1.20.1130.10">
    <property type="entry name" value="Photosystem I PsaA/PsaB"/>
    <property type="match status" value="2"/>
</dbReference>
<evidence type="ECO:0000313" key="2">
    <source>
        <dbReference type="Proteomes" id="UP001630127"/>
    </source>
</evidence>
<dbReference type="InterPro" id="IPR036408">
    <property type="entry name" value="PSI_PsaA/B_sf"/>
</dbReference>
<name>A0ABD2Y0J3_9GENT</name>
<accession>A0ABD2Y0J3</accession>
<dbReference type="InterPro" id="IPR001280">
    <property type="entry name" value="PSI_PsaA/B"/>
</dbReference>
<dbReference type="SUPFAM" id="SSF81558">
    <property type="entry name" value="Photosystem I subunits PsaA/PsaB"/>
    <property type="match status" value="2"/>
</dbReference>
<proteinExistence type="predicted"/>
<dbReference type="Proteomes" id="UP001630127">
    <property type="component" value="Unassembled WGS sequence"/>
</dbReference>
<evidence type="ECO:0000313" key="1">
    <source>
        <dbReference type="EMBL" id="KAL3500261.1"/>
    </source>
</evidence>
<keyword evidence="2" id="KW-1185">Reference proteome</keyword>